<feature type="active site" description="Proton donor" evidence="13">
    <location>
        <position position="46"/>
    </location>
</feature>
<comment type="pathway">
    <text evidence="2 13">Cofactor biosynthesis; (R)-pantothenate biosynthesis; (R)-pantothenate from (R)-pantoate and beta-alanine: step 1/1.</text>
</comment>
<dbReference type="Gene3D" id="3.40.50.620">
    <property type="entry name" value="HUPs"/>
    <property type="match status" value="1"/>
</dbReference>
<gene>
    <name evidence="13" type="primary">panC</name>
    <name evidence="14" type="ORF">Apau_0515</name>
</gene>
<evidence type="ECO:0000256" key="10">
    <source>
        <dbReference type="ARBA" id="ARBA00022840"/>
    </source>
</evidence>
<organism evidence="14 15">
    <name type="scientific">Aminomonas paucivorans DSM 12260</name>
    <dbReference type="NCBI Taxonomy" id="584708"/>
    <lineage>
        <taxon>Bacteria</taxon>
        <taxon>Thermotogati</taxon>
        <taxon>Synergistota</taxon>
        <taxon>Synergistia</taxon>
        <taxon>Synergistales</taxon>
        <taxon>Synergistaceae</taxon>
        <taxon>Aminomonas</taxon>
    </lineage>
</organism>
<evidence type="ECO:0000256" key="5">
    <source>
        <dbReference type="ARBA" id="ARBA00014155"/>
    </source>
</evidence>
<dbReference type="FunFam" id="3.30.1300.10:FF:000001">
    <property type="entry name" value="Pantothenate synthetase"/>
    <property type="match status" value="1"/>
</dbReference>
<evidence type="ECO:0000256" key="13">
    <source>
        <dbReference type="HAMAP-Rule" id="MF_00158"/>
    </source>
</evidence>
<keyword evidence="6 13" id="KW-0963">Cytoplasm</keyword>
<dbReference type="HOGENOM" id="CLU_047148_0_0_0"/>
<evidence type="ECO:0000313" key="14">
    <source>
        <dbReference type="EMBL" id="EFQ22949.1"/>
    </source>
</evidence>
<dbReference type="SUPFAM" id="SSF52374">
    <property type="entry name" value="Nucleotidylyl transferase"/>
    <property type="match status" value="1"/>
</dbReference>
<dbReference type="GO" id="GO:0015940">
    <property type="term" value="P:pantothenate biosynthetic process"/>
    <property type="evidence" value="ECO:0007669"/>
    <property type="project" value="UniProtKB-UniRule"/>
</dbReference>
<dbReference type="PANTHER" id="PTHR21299">
    <property type="entry name" value="CYTIDYLATE KINASE/PANTOATE-BETA-ALANINE LIGASE"/>
    <property type="match status" value="1"/>
</dbReference>
<dbReference type="HAMAP" id="MF_00158">
    <property type="entry name" value="PanC"/>
    <property type="match status" value="1"/>
</dbReference>
<dbReference type="PaxDb" id="584708-Apau_0515"/>
<dbReference type="NCBIfam" id="TIGR00018">
    <property type="entry name" value="panC"/>
    <property type="match status" value="1"/>
</dbReference>
<feature type="binding site" evidence="13">
    <location>
        <position position="70"/>
    </location>
    <ligand>
        <name>beta-alanine</name>
        <dbReference type="ChEBI" id="CHEBI:57966"/>
    </ligand>
</feature>
<dbReference type="GO" id="GO:0005829">
    <property type="term" value="C:cytosol"/>
    <property type="evidence" value="ECO:0007669"/>
    <property type="project" value="TreeGrafter"/>
</dbReference>
<feature type="binding site" evidence="13">
    <location>
        <begin position="39"/>
        <end position="46"/>
    </location>
    <ligand>
        <name>ATP</name>
        <dbReference type="ChEBI" id="CHEBI:30616"/>
    </ligand>
</feature>
<evidence type="ECO:0000256" key="7">
    <source>
        <dbReference type="ARBA" id="ARBA00022598"/>
    </source>
</evidence>
<dbReference type="Proteomes" id="UP000005096">
    <property type="component" value="Chromosome"/>
</dbReference>
<evidence type="ECO:0000256" key="8">
    <source>
        <dbReference type="ARBA" id="ARBA00022655"/>
    </source>
</evidence>
<dbReference type="Pfam" id="PF02569">
    <property type="entry name" value="Pantoate_ligase"/>
    <property type="match status" value="1"/>
</dbReference>
<dbReference type="Gene3D" id="3.30.1300.10">
    <property type="entry name" value="Pantoate-beta-alanine ligase, C-terminal domain"/>
    <property type="match status" value="1"/>
</dbReference>
<dbReference type="GO" id="GO:0004592">
    <property type="term" value="F:pantoate-beta-alanine ligase activity"/>
    <property type="evidence" value="ECO:0007669"/>
    <property type="project" value="UniProtKB-UniRule"/>
</dbReference>
<dbReference type="AlphaFoldDB" id="E3D017"/>
<dbReference type="EMBL" id="CM001022">
    <property type="protein sequence ID" value="EFQ22949.1"/>
    <property type="molecule type" value="Genomic_DNA"/>
</dbReference>
<reference evidence="14 15" key="1">
    <citation type="journal article" date="2010" name="Stand. Genomic Sci.">
        <title>Non-contiguous finished genome sequence of Aminomonas paucivorans type strain (GLU-3).</title>
        <authorList>
            <person name="Pitluck S."/>
            <person name="Yasawong M."/>
            <person name="Held B."/>
            <person name="Lapidus A."/>
            <person name="Nolan M."/>
            <person name="Copeland A."/>
            <person name="Lucas S."/>
            <person name="Del Rio T.G."/>
            <person name="Tice H."/>
            <person name="Cheng J.F."/>
            <person name="Chertkov O."/>
            <person name="Goodwin L."/>
            <person name="Tapia R."/>
            <person name="Han C."/>
            <person name="Liolios K."/>
            <person name="Ivanova N."/>
            <person name="Mavromatis K."/>
            <person name="Ovchinnikova G."/>
            <person name="Pati A."/>
            <person name="Chen A."/>
            <person name="Palaniappan K."/>
            <person name="Land M."/>
            <person name="Hauser L."/>
            <person name="Chang Y.J."/>
            <person name="Jeffries C.D."/>
            <person name="Pukall R."/>
            <person name="Spring S."/>
            <person name="Rohde M."/>
            <person name="Sikorski J."/>
            <person name="Goker M."/>
            <person name="Woyke T."/>
            <person name="Bristow J."/>
            <person name="Eisen J.A."/>
            <person name="Markowitz V."/>
            <person name="Hugenholtz P."/>
            <person name="Kyrpides N.C."/>
            <person name="Klenk H.P."/>
        </authorList>
    </citation>
    <scope>NUCLEOTIDE SEQUENCE [LARGE SCALE GENOMIC DNA]</scope>
    <source>
        <strain evidence="14 15">DSM 12260</strain>
    </source>
</reference>
<dbReference type="CDD" id="cd00560">
    <property type="entry name" value="PanC"/>
    <property type="match status" value="1"/>
</dbReference>
<dbReference type="GO" id="GO:0005524">
    <property type="term" value="F:ATP binding"/>
    <property type="evidence" value="ECO:0007669"/>
    <property type="project" value="UniProtKB-KW"/>
</dbReference>
<evidence type="ECO:0000256" key="3">
    <source>
        <dbReference type="ARBA" id="ARBA00009256"/>
    </source>
</evidence>
<name>E3D017_9BACT</name>
<dbReference type="InterPro" id="IPR042176">
    <property type="entry name" value="Pantoate_ligase_C"/>
</dbReference>
<evidence type="ECO:0000256" key="11">
    <source>
        <dbReference type="ARBA" id="ARBA00048258"/>
    </source>
</evidence>
<evidence type="ECO:0000256" key="2">
    <source>
        <dbReference type="ARBA" id="ARBA00004990"/>
    </source>
</evidence>
<evidence type="ECO:0000256" key="4">
    <source>
        <dbReference type="ARBA" id="ARBA00012219"/>
    </source>
</evidence>
<dbReference type="InterPro" id="IPR003721">
    <property type="entry name" value="Pantoate_ligase"/>
</dbReference>
<feature type="binding site" evidence="13">
    <location>
        <position position="70"/>
    </location>
    <ligand>
        <name>(R)-pantoate</name>
        <dbReference type="ChEBI" id="CHEBI:15980"/>
    </ligand>
</feature>
<dbReference type="UniPathway" id="UPA00028">
    <property type="reaction ID" value="UER00005"/>
</dbReference>
<protein>
    <recommendedName>
        <fullName evidence="5 13">Pantothenate synthetase</fullName>
        <shortName evidence="13">PS</shortName>
        <ecNumber evidence="4 13">6.3.2.1</ecNumber>
    </recommendedName>
    <alternativeName>
        <fullName evidence="13">Pantoate--beta-alanine ligase</fullName>
    </alternativeName>
    <alternativeName>
        <fullName evidence="13">Pantoate-activating enzyme</fullName>
    </alternativeName>
</protein>
<comment type="catalytic activity">
    <reaction evidence="11 13">
        <text>(R)-pantoate + beta-alanine + ATP = (R)-pantothenate + AMP + diphosphate + H(+)</text>
        <dbReference type="Rhea" id="RHEA:10912"/>
        <dbReference type="ChEBI" id="CHEBI:15378"/>
        <dbReference type="ChEBI" id="CHEBI:15980"/>
        <dbReference type="ChEBI" id="CHEBI:29032"/>
        <dbReference type="ChEBI" id="CHEBI:30616"/>
        <dbReference type="ChEBI" id="CHEBI:33019"/>
        <dbReference type="ChEBI" id="CHEBI:57966"/>
        <dbReference type="ChEBI" id="CHEBI:456215"/>
        <dbReference type="EC" id="6.3.2.1"/>
    </reaction>
</comment>
<comment type="miscellaneous">
    <text evidence="13">The reaction proceeds by a bi uni uni bi ping pong mechanism.</text>
</comment>
<comment type="similarity">
    <text evidence="3 13">Belongs to the pantothenate synthetase family.</text>
</comment>
<proteinExistence type="inferred from homology"/>
<keyword evidence="8 13" id="KW-0566">Pantothenate biosynthesis</keyword>
<evidence type="ECO:0000313" key="15">
    <source>
        <dbReference type="Proteomes" id="UP000005096"/>
    </source>
</evidence>
<comment type="subunit">
    <text evidence="13">Homodimer.</text>
</comment>
<keyword evidence="7 13" id="KW-0436">Ligase</keyword>
<keyword evidence="9 13" id="KW-0547">Nucleotide-binding</keyword>
<comment type="subcellular location">
    <subcellularLocation>
        <location evidence="1 13">Cytoplasm</location>
    </subcellularLocation>
</comment>
<evidence type="ECO:0000256" key="9">
    <source>
        <dbReference type="ARBA" id="ARBA00022741"/>
    </source>
</evidence>
<dbReference type="STRING" id="584708.Apau_0515"/>
<feature type="binding site" evidence="13">
    <location>
        <begin position="156"/>
        <end position="159"/>
    </location>
    <ligand>
        <name>ATP</name>
        <dbReference type="ChEBI" id="CHEBI:30616"/>
    </ligand>
</feature>
<dbReference type="PANTHER" id="PTHR21299:SF1">
    <property type="entry name" value="PANTOATE--BETA-ALANINE LIGASE"/>
    <property type="match status" value="1"/>
</dbReference>
<dbReference type="eggNOG" id="COG0414">
    <property type="taxonomic scope" value="Bacteria"/>
</dbReference>
<accession>E3D017</accession>
<evidence type="ECO:0000256" key="1">
    <source>
        <dbReference type="ARBA" id="ARBA00004496"/>
    </source>
</evidence>
<keyword evidence="10 13" id="KW-0067">ATP-binding</keyword>
<evidence type="ECO:0000256" key="12">
    <source>
        <dbReference type="ARBA" id="ARBA00055042"/>
    </source>
</evidence>
<evidence type="ECO:0000256" key="6">
    <source>
        <dbReference type="ARBA" id="ARBA00022490"/>
    </source>
</evidence>
<keyword evidence="15" id="KW-1185">Reference proteome</keyword>
<feature type="binding site" evidence="13">
    <location>
        <position position="185"/>
    </location>
    <ligand>
        <name>ATP</name>
        <dbReference type="ChEBI" id="CHEBI:30616"/>
    </ligand>
</feature>
<sequence>MRRDAGKGEMGMRKVSRIQEVRSFLREASGRSIGLVPTMGYLHEGHLSLLRRSRKENDVTAVSLFVNPTQFGPGEDLEAYPRDLERDLALLEREGADLVFAPRPEELYFPDASTWVEETRLASGLCGASRPGHFRGVCTVVLKLFQIVGPTRAYFGEKDYQQLQVIRRMTRDLNVPTEVVGCPLVREPDGLALSSRNTYLSPEERASALRLSRCIALAREAARGGQRDARSLRETARRHLEEDPRIRVDYLELVHPETLEPLETLDGEGRLILAAWVGKTRLLDNGTLCPEAGR</sequence>
<comment type="function">
    <text evidence="12 13">Catalyzes the condensation of pantoate with beta-alanine in an ATP-dependent reaction via a pantoyl-adenylate intermediate.</text>
</comment>
<feature type="binding site" evidence="13">
    <location>
        <begin position="193"/>
        <end position="196"/>
    </location>
    <ligand>
        <name>ATP</name>
        <dbReference type="ChEBI" id="CHEBI:30616"/>
    </ligand>
</feature>
<dbReference type="FunFam" id="3.40.50.620:FF:000114">
    <property type="entry name" value="Pantothenate synthetase"/>
    <property type="match status" value="1"/>
</dbReference>
<dbReference type="InterPro" id="IPR014729">
    <property type="entry name" value="Rossmann-like_a/b/a_fold"/>
</dbReference>
<dbReference type="EC" id="6.3.2.1" evidence="4 13"/>
<feature type="binding site" evidence="13">
    <location>
        <position position="162"/>
    </location>
    <ligand>
        <name>(R)-pantoate</name>
        <dbReference type="ChEBI" id="CHEBI:15980"/>
    </ligand>
</feature>